<dbReference type="SMART" id="SM00717">
    <property type="entry name" value="SANT"/>
    <property type="match status" value="3"/>
</dbReference>
<evidence type="ECO:0000256" key="2">
    <source>
        <dbReference type="ARBA" id="ARBA00023125"/>
    </source>
</evidence>
<evidence type="ECO:0000256" key="5">
    <source>
        <dbReference type="SAM" id="MobiDB-lite"/>
    </source>
</evidence>
<dbReference type="GeneID" id="14498005"/>
<reference evidence="9 10" key="1">
    <citation type="journal article" date="2011" name="Proc. Natl. Acad. Sci. U.S.A.">
        <title>Evolutionary erosion of yeast sex chromosomes by mating-type switching accidents.</title>
        <authorList>
            <person name="Gordon J.L."/>
            <person name="Armisen D."/>
            <person name="Proux-Wera E."/>
            <person name="Oheigeartaigh S.S."/>
            <person name="Byrne K.P."/>
            <person name="Wolfe K.H."/>
        </authorList>
    </citation>
    <scope>NUCLEOTIDE SEQUENCE [LARGE SCALE GENOMIC DNA]</scope>
    <source>
        <strain evidence="10">ATCC 34711 / CBS 6284 / DSM 70876 / NBRC 10599 / NRRL Y-10934 / UCD 77-7</strain>
    </source>
</reference>
<feature type="domain" description="HTH myb-type" evidence="8">
    <location>
        <begin position="172"/>
        <end position="220"/>
    </location>
</feature>
<dbReference type="Gene3D" id="1.10.10.60">
    <property type="entry name" value="Homeodomain-like"/>
    <property type="match status" value="3"/>
</dbReference>
<feature type="domain" description="Myb-like" evidence="6">
    <location>
        <begin position="113"/>
        <end position="163"/>
    </location>
</feature>
<dbReference type="CDD" id="cd00167">
    <property type="entry name" value="SANT"/>
    <property type="match status" value="2"/>
</dbReference>
<dbReference type="InterPro" id="IPR017884">
    <property type="entry name" value="SANT_dom"/>
</dbReference>
<keyword evidence="3" id="KW-0804">Transcription</keyword>
<feature type="region of interest" description="Disordered" evidence="5">
    <location>
        <begin position="240"/>
        <end position="291"/>
    </location>
</feature>
<evidence type="ECO:0000259" key="7">
    <source>
        <dbReference type="PROSITE" id="PS51293"/>
    </source>
</evidence>
<keyword evidence="1" id="KW-0805">Transcription regulation</keyword>
<dbReference type="PROSITE" id="PS51294">
    <property type="entry name" value="HTH_MYB"/>
    <property type="match status" value="2"/>
</dbReference>
<evidence type="ECO:0000259" key="8">
    <source>
        <dbReference type="PROSITE" id="PS51294"/>
    </source>
</evidence>
<evidence type="ECO:0000256" key="1">
    <source>
        <dbReference type="ARBA" id="ARBA00023015"/>
    </source>
</evidence>
<dbReference type="InterPro" id="IPR051575">
    <property type="entry name" value="Myb-like_DNA-bd"/>
</dbReference>
<name>I2H8X6_HENB6</name>
<dbReference type="InParanoid" id="I2H8X6"/>
<dbReference type="InterPro" id="IPR001005">
    <property type="entry name" value="SANT/Myb"/>
</dbReference>
<organism evidence="9 10">
    <name type="scientific">Henningerozyma blattae (strain ATCC 34711 / CBS 6284 / DSM 70876 / NBRC 10599 / NRRL Y-10934 / UCD 77-7)</name>
    <name type="common">Yeast</name>
    <name type="synonym">Tetrapisispora blattae</name>
    <dbReference type="NCBI Taxonomy" id="1071380"/>
    <lineage>
        <taxon>Eukaryota</taxon>
        <taxon>Fungi</taxon>
        <taxon>Dikarya</taxon>
        <taxon>Ascomycota</taxon>
        <taxon>Saccharomycotina</taxon>
        <taxon>Saccharomycetes</taxon>
        <taxon>Saccharomycetales</taxon>
        <taxon>Saccharomycetaceae</taxon>
        <taxon>Henningerozyma</taxon>
    </lineage>
</organism>
<evidence type="ECO:0000256" key="3">
    <source>
        <dbReference type="ARBA" id="ARBA00023163"/>
    </source>
</evidence>
<feature type="compositionally biased region" description="Polar residues" evidence="5">
    <location>
        <begin position="804"/>
        <end position="814"/>
    </location>
</feature>
<accession>I2H8X6</accession>
<dbReference type="GO" id="GO:0001006">
    <property type="term" value="F:RNA polymerase III type 3 promoter sequence-specific DNA binding"/>
    <property type="evidence" value="ECO:0007669"/>
    <property type="project" value="TreeGrafter"/>
</dbReference>
<evidence type="ECO:0000259" key="6">
    <source>
        <dbReference type="PROSITE" id="PS50090"/>
    </source>
</evidence>
<gene>
    <name evidence="9" type="primary">TBLA0I01700</name>
    <name evidence="9" type="ORF">TBLA_0I01700</name>
</gene>
<proteinExistence type="predicted"/>
<evidence type="ECO:0008006" key="11">
    <source>
        <dbReference type="Google" id="ProtNLM"/>
    </source>
</evidence>
<feature type="compositionally biased region" description="Basic residues" evidence="5">
    <location>
        <begin position="7"/>
        <end position="18"/>
    </location>
</feature>
<dbReference type="GO" id="GO:0042795">
    <property type="term" value="P:snRNA transcription by RNA polymerase II"/>
    <property type="evidence" value="ECO:0007669"/>
    <property type="project" value="TreeGrafter"/>
</dbReference>
<dbReference type="GO" id="GO:0000978">
    <property type="term" value="F:RNA polymerase II cis-regulatory region sequence-specific DNA binding"/>
    <property type="evidence" value="ECO:0007669"/>
    <property type="project" value="TreeGrafter"/>
</dbReference>
<dbReference type="SUPFAM" id="SSF46689">
    <property type="entry name" value="Homeodomain-like"/>
    <property type="match status" value="1"/>
</dbReference>
<dbReference type="RefSeq" id="XP_004182347.1">
    <property type="nucleotide sequence ID" value="XM_004182299.1"/>
</dbReference>
<evidence type="ECO:0000256" key="4">
    <source>
        <dbReference type="ARBA" id="ARBA00023242"/>
    </source>
</evidence>
<evidence type="ECO:0000313" key="9">
    <source>
        <dbReference type="EMBL" id="CCH62828.1"/>
    </source>
</evidence>
<keyword evidence="2" id="KW-0238">DNA-binding</keyword>
<feature type="compositionally biased region" description="Polar residues" evidence="5">
    <location>
        <begin position="464"/>
        <end position="486"/>
    </location>
</feature>
<dbReference type="KEGG" id="tbl:TBLA_0I01700"/>
<feature type="compositionally biased region" description="Polar residues" evidence="5">
    <location>
        <begin position="251"/>
        <end position="261"/>
    </location>
</feature>
<dbReference type="OrthoDB" id="2143914at2759"/>
<dbReference type="GO" id="GO:0042796">
    <property type="term" value="P:snRNA transcription by RNA polymerase III"/>
    <property type="evidence" value="ECO:0007669"/>
    <property type="project" value="TreeGrafter"/>
</dbReference>
<keyword evidence="10" id="KW-1185">Reference proteome</keyword>
<dbReference type="PROSITE" id="PS50090">
    <property type="entry name" value="MYB_LIKE"/>
    <property type="match status" value="3"/>
</dbReference>
<feature type="region of interest" description="Disordered" evidence="5">
    <location>
        <begin position="1"/>
        <end position="31"/>
    </location>
</feature>
<dbReference type="EMBL" id="HE806324">
    <property type="protein sequence ID" value="CCH62828.1"/>
    <property type="molecule type" value="Genomic_DNA"/>
</dbReference>
<feature type="domain" description="SANT" evidence="7">
    <location>
        <begin position="116"/>
        <end position="161"/>
    </location>
</feature>
<dbReference type="STRING" id="1071380.I2H8X6"/>
<evidence type="ECO:0000313" key="10">
    <source>
        <dbReference type="Proteomes" id="UP000002866"/>
    </source>
</evidence>
<dbReference type="Proteomes" id="UP000002866">
    <property type="component" value="Chromosome 9"/>
</dbReference>
<keyword evidence="4" id="KW-0539">Nucleus</keyword>
<feature type="domain" description="Myb-like" evidence="6">
    <location>
        <begin position="174"/>
        <end position="216"/>
    </location>
</feature>
<dbReference type="PANTHER" id="PTHR46621">
    <property type="entry name" value="SNRNA-ACTIVATING PROTEIN COMPLEX SUBUNIT 4"/>
    <property type="match status" value="1"/>
</dbReference>
<feature type="compositionally biased region" description="Basic and acidic residues" evidence="5">
    <location>
        <begin position="822"/>
        <end position="832"/>
    </location>
</feature>
<dbReference type="Pfam" id="PF00249">
    <property type="entry name" value="Myb_DNA-binding"/>
    <property type="match status" value="2"/>
</dbReference>
<dbReference type="InterPro" id="IPR009057">
    <property type="entry name" value="Homeodomain-like_sf"/>
</dbReference>
<dbReference type="InterPro" id="IPR017930">
    <property type="entry name" value="Myb_dom"/>
</dbReference>
<sequence>MGSQNNSKKKVSKNKSRKPTSFDPLSVTESLGYQTHRKNGRNVWSKEDDEKLISLVNASYKILGCPNGIEDVKTIQQSFELTKKIRWDQFVVYFQDRTRKAKDLKKRWSGSLDPNLKKGKWTSEEDSQLLKAYEKHGPHWLSISMDINGRTEDQCAKRYMEVLGPESKGRLRDWTVEEDLKLISQVKIHGTKWRQISTQMNCRPSLTCRNRWRKIITLVVRDQASPEITKAVKENKAINESLAGGHPSIQGLMTQKAQSSDAENDDPHNEISSSSIHIPINFSSKSKPTDDNILIKPDDSLILENPDSINDFRVVNKDENNKDSPHFFTSFDRLRSLSSIDKEGRILSPSPDHLHETLNNIDSATNSHKLVEKANCASDMNSPSMNPTHLEKSPMHNSLTKKHVTSTSEWTYNLNDSKDLPISNGVINTPDLVKELVKQAKLHNLNIIINQHVHNHYTNVTNNRSPSDNHSNTGGMNNSTRLSNSQTEKDLLNPPTSSTTTTDSILTFQAYMPSRTSSTTPTANSDYPLDTPLMKGETPNYYEKEWFSKSPFASGVNSLLSPLPQTDFLNYSNSQNSSTSNNNSNIRIKAEDIASYNKQLTLSKVSSPSSINNFDIENLNLVAHNNSLNMHSHNEHSKSTQLDVEPNRISHFNYLSPALRPQLGSSNLKSGRSANLGRILGPLSPSGNIKNNLLYIKKQDLSRLTKSMSNSPILPDPNLTIDMNMSNITTSVKQTSIPLKHSRSLSSMNSPLFTENEGFEFWESLKGLATVASSPALSGANSIIESTSREKMALPELNLHEKNTNTQTETTDNGLLNGIKSTDIEKGDDKDI</sequence>
<feature type="region of interest" description="Disordered" evidence="5">
    <location>
        <begin position="796"/>
        <end position="832"/>
    </location>
</feature>
<dbReference type="GO" id="GO:0006355">
    <property type="term" value="P:regulation of DNA-templated transcription"/>
    <property type="evidence" value="ECO:0007669"/>
    <property type="project" value="UniProtKB-ARBA"/>
</dbReference>
<feature type="region of interest" description="Disordered" evidence="5">
    <location>
        <begin position="458"/>
        <end position="503"/>
    </location>
</feature>
<feature type="domain" description="HTH myb-type" evidence="8">
    <location>
        <begin position="113"/>
        <end position="167"/>
    </location>
</feature>
<dbReference type="PROSITE" id="PS51293">
    <property type="entry name" value="SANT"/>
    <property type="match status" value="1"/>
</dbReference>
<dbReference type="FunFam" id="1.10.10.60:FF:000498">
    <property type="entry name" value="Transcription factor"/>
    <property type="match status" value="1"/>
</dbReference>
<dbReference type="eggNOG" id="KOG0048">
    <property type="taxonomic scope" value="Eukaryota"/>
</dbReference>
<protein>
    <recommendedName>
        <fullName evidence="11">Myb-like DNA-binding protein BAS1</fullName>
    </recommendedName>
</protein>
<dbReference type="FunCoup" id="I2H8X6">
    <property type="interactions" value="2054"/>
</dbReference>
<feature type="domain" description="Myb-like" evidence="6">
    <location>
        <begin position="36"/>
        <end position="112"/>
    </location>
</feature>
<dbReference type="PANTHER" id="PTHR46621:SF1">
    <property type="entry name" value="SNRNA-ACTIVATING PROTEIN COMPLEX SUBUNIT 4"/>
    <property type="match status" value="1"/>
</dbReference>
<dbReference type="AlphaFoldDB" id="I2H8X6"/>
<feature type="compositionally biased region" description="Polar residues" evidence="5">
    <location>
        <begin position="270"/>
        <end position="286"/>
    </location>
</feature>
<dbReference type="GO" id="GO:0019185">
    <property type="term" value="C:snRNA-activating protein complex"/>
    <property type="evidence" value="ECO:0007669"/>
    <property type="project" value="TreeGrafter"/>
</dbReference>
<dbReference type="HOGENOM" id="CLU_021117_0_0_1"/>